<feature type="region of interest" description="Disordered" evidence="1">
    <location>
        <begin position="492"/>
        <end position="524"/>
    </location>
</feature>
<accession>A0A5B8LJJ3</accession>
<feature type="chain" id="PRO_5022831991" description="DUF1570 domain-containing protein" evidence="2">
    <location>
        <begin position="21"/>
        <end position="524"/>
    </location>
</feature>
<dbReference type="InterPro" id="IPR011990">
    <property type="entry name" value="TPR-like_helical_dom_sf"/>
</dbReference>
<evidence type="ECO:0000256" key="1">
    <source>
        <dbReference type="SAM" id="MobiDB-lite"/>
    </source>
</evidence>
<dbReference type="AlphaFoldDB" id="A0A5B8LJJ3"/>
<feature type="signal peptide" evidence="2">
    <location>
        <begin position="1"/>
        <end position="20"/>
    </location>
</feature>
<feature type="compositionally biased region" description="Basic and acidic residues" evidence="1">
    <location>
        <begin position="503"/>
        <end position="524"/>
    </location>
</feature>
<keyword evidence="2" id="KW-0732">Signal</keyword>
<evidence type="ECO:0000313" key="4">
    <source>
        <dbReference type="Proteomes" id="UP000315673"/>
    </source>
</evidence>
<evidence type="ECO:0008006" key="5">
    <source>
        <dbReference type="Google" id="ProtNLM"/>
    </source>
</evidence>
<organism evidence="3 4">
    <name type="scientific">Sphingomonas panacisoli</name>
    <dbReference type="NCBI Taxonomy" id="1813879"/>
    <lineage>
        <taxon>Bacteria</taxon>
        <taxon>Pseudomonadati</taxon>
        <taxon>Pseudomonadota</taxon>
        <taxon>Alphaproteobacteria</taxon>
        <taxon>Sphingomonadales</taxon>
        <taxon>Sphingomonadaceae</taxon>
        <taxon>Sphingomonas</taxon>
    </lineage>
</organism>
<sequence>MIRKLLLSAAAVALPGVANADWYQASSKHFVVYSDDSADHIKAFTERLERFDQAIRYWHKTPEDTRGPSARVTIYVVGDIAALQKIYGAGGSAVAGFYEPRATGSIAFTPRSTGGGGNYGFTSQAILFHEYTHHFMLTNWTDAAFPPWLTEGFAELHATAQIMSNGSVRFGAAPTYRQWTVDRANLLPASQLLEPYPGKLDEERRDALYSRGWLLTHYLTFDAGRRKQLADYITAINSGKTAAEAAKAFGELSKLDGKMNAWATTKSLPYNEISGSELKIGAIAVRPLTNAESATMPALIASQRGVDDKTAPAVAELARRLAAPFPNDPAAQNELAEAEYDAKNYAASLAAAERALAADPKSVHAWLYKGMALQAVLVRDKITDKDRWTAARRCYLAANKVDTQAPAPLALYYSSFIEAKEKPTENAENGLLYAYQLAPYDPTLRLEAASVLIGFDEAKARIALYPVAYNIEASGPAALAQRALKALDAGDKEGARKALAPPAKHEDEKKGGDKKKPGDKGKGD</sequence>
<name>A0A5B8LJJ3_9SPHN</name>
<dbReference type="EMBL" id="CP042306">
    <property type="protein sequence ID" value="QDZ08353.1"/>
    <property type="molecule type" value="Genomic_DNA"/>
</dbReference>
<evidence type="ECO:0000313" key="3">
    <source>
        <dbReference type="EMBL" id="QDZ08353.1"/>
    </source>
</evidence>
<reference evidence="3 4" key="1">
    <citation type="submission" date="2019-07" db="EMBL/GenBank/DDBJ databases">
        <title>Full genome sequence of Sphingomonas sp. 4R-6-7(HKS19).</title>
        <authorList>
            <person name="Im W.-T."/>
        </authorList>
    </citation>
    <scope>NUCLEOTIDE SEQUENCE [LARGE SCALE GENOMIC DNA]</scope>
    <source>
        <strain evidence="3 4">HKS19</strain>
    </source>
</reference>
<proteinExistence type="predicted"/>
<evidence type="ECO:0000256" key="2">
    <source>
        <dbReference type="SAM" id="SignalP"/>
    </source>
</evidence>
<dbReference type="SUPFAM" id="SSF48452">
    <property type="entry name" value="TPR-like"/>
    <property type="match status" value="1"/>
</dbReference>
<dbReference type="OrthoDB" id="5523615at2"/>
<gene>
    <name evidence="3" type="ORF">FPZ24_13420</name>
</gene>
<dbReference type="Gene3D" id="1.25.40.10">
    <property type="entry name" value="Tetratricopeptide repeat domain"/>
    <property type="match status" value="1"/>
</dbReference>
<dbReference type="KEGG" id="spai:FPZ24_13420"/>
<dbReference type="Proteomes" id="UP000315673">
    <property type="component" value="Chromosome"/>
</dbReference>
<protein>
    <recommendedName>
        <fullName evidence="5">DUF1570 domain-containing protein</fullName>
    </recommendedName>
</protein>
<dbReference type="RefSeq" id="WP_146572797.1">
    <property type="nucleotide sequence ID" value="NZ_CP042306.1"/>
</dbReference>
<keyword evidence="4" id="KW-1185">Reference proteome</keyword>